<feature type="non-terminal residue" evidence="4">
    <location>
        <position position="1"/>
    </location>
</feature>
<reference evidence="4 5" key="1">
    <citation type="submission" date="2023-05" db="EMBL/GenBank/DDBJ databases">
        <title>B98-5 Cell Line De Novo Hybrid Assembly: An Optical Mapping Approach.</title>
        <authorList>
            <person name="Kananen K."/>
            <person name="Auerbach J.A."/>
            <person name="Kautto E."/>
            <person name="Blachly J.S."/>
        </authorList>
    </citation>
    <scope>NUCLEOTIDE SEQUENCE [LARGE SCALE GENOMIC DNA]</scope>
    <source>
        <strain evidence="4">B95-8</strain>
        <tissue evidence="4">Cell line</tissue>
    </source>
</reference>
<evidence type="ECO:0000313" key="5">
    <source>
        <dbReference type="Proteomes" id="UP001266305"/>
    </source>
</evidence>
<organism evidence="4 5">
    <name type="scientific">Saguinus oedipus</name>
    <name type="common">Cotton-top tamarin</name>
    <name type="synonym">Oedipomidas oedipus</name>
    <dbReference type="NCBI Taxonomy" id="9490"/>
    <lineage>
        <taxon>Eukaryota</taxon>
        <taxon>Metazoa</taxon>
        <taxon>Chordata</taxon>
        <taxon>Craniata</taxon>
        <taxon>Vertebrata</taxon>
        <taxon>Euteleostomi</taxon>
        <taxon>Mammalia</taxon>
        <taxon>Eutheria</taxon>
        <taxon>Euarchontoglires</taxon>
        <taxon>Primates</taxon>
        <taxon>Haplorrhini</taxon>
        <taxon>Platyrrhini</taxon>
        <taxon>Cebidae</taxon>
        <taxon>Callitrichinae</taxon>
        <taxon>Saguinus</taxon>
    </lineage>
</organism>
<dbReference type="Pfam" id="PF08205">
    <property type="entry name" value="C2-set_2"/>
    <property type="match status" value="1"/>
</dbReference>
<gene>
    <name evidence="4" type="ORF">P7K49_031163</name>
</gene>
<evidence type="ECO:0000259" key="3">
    <source>
        <dbReference type="PROSITE" id="PS50835"/>
    </source>
</evidence>
<dbReference type="SUPFAM" id="SSF48726">
    <property type="entry name" value="Immunoglobulin"/>
    <property type="match status" value="1"/>
</dbReference>
<evidence type="ECO:0000256" key="1">
    <source>
        <dbReference type="ARBA" id="ARBA00004479"/>
    </source>
</evidence>
<dbReference type="EMBL" id="JASSZA010000016">
    <property type="protein sequence ID" value="KAK2091879.1"/>
    <property type="molecule type" value="Genomic_DNA"/>
</dbReference>
<dbReference type="InterPro" id="IPR013162">
    <property type="entry name" value="CD80_C2-set"/>
</dbReference>
<protein>
    <recommendedName>
        <fullName evidence="3">Ig-like domain-containing protein</fullName>
    </recommendedName>
</protein>
<proteinExistence type="predicted"/>
<dbReference type="PROSITE" id="PS50835">
    <property type="entry name" value="IG_LIKE"/>
    <property type="match status" value="1"/>
</dbReference>
<dbReference type="InterPro" id="IPR013783">
    <property type="entry name" value="Ig-like_fold"/>
</dbReference>
<dbReference type="Proteomes" id="UP001266305">
    <property type="component" value="Unassembled WGS sequence"/>
</dbReference>
<evidence type="ECO:0000313" key="4">
    <source>
        <dbReference type="EMBL" id="KAK2091879.1"/>
    </source>
</evidence>
<comment type="caution">
    <text evidence="4">The sequence shown here is derived from an EMBL/GenBank/DDBJ whole genome shotgun (WGS) entry which is preliminary data.</text>
</comment>
<sequence>CGKINGSSIFWNNGIARVSGVSKLTAPDGTKLGDCISEDSYPDGNITWYRNGKVLHPLEGAVVIIFKKEMDPVTQLYTMTSTLEYKTTKADIQMPFTCSVTYYGPTGQKTVYSNQAVFDIYCKSFNI</sequence>
<feature type="domain" description="Ig-like" evidence="3">
    <location>
        <begin position="35"/>
        <end position="112"/>
    </location>
</feature>
<accession>A0ABQ9U483</accession>
<evidence type="ECO:0000256" key="2">
    <source>
        <dbReference type="ARBA" id="ARBA00023157"/>
    </source>
</evidence>
<comment type="subcellular location">
    <subcellularLocation>
        <location evidence="1">Membrane</location>
        <topology evidence="1">Single-pass type I membrane protein</topology>
    </subcellularLocation>
</comment>
<dbReference type="InterPro" id="IPR036179">
    <property type="entry name" value="Ig-like_dom_sf"/>
</dbReference>
<dbReference type="InterPro" id="IPR007110">
    <property type="entry name" value="Ig-like_dom"/>
</dbReference>
<keyword evidence="2" id="KW-1015">Disulfide bond</keyword>
<name>A0ABQ9U483_SAGOE</name>
<dbReference type="Gene3D" id="2.60.40.10">
    <property type="entry name" value="Immunoglobulins"/>
    <property type="match status" value="1"/>
</dbReference>
<keyword evidence="5" id="KW-1185">Reference proteome</keyword>